<comment type="caution">
    <text evidence="1">The sequence shown here is derived from an EMBL/GenBank/DDBJ whole genome shotgun (WGS) entry which is preliminary data.</text>
</comment>
<accession>A0A7J7M968</accession>
<evidence type="ECO:0000313" key="1">
    <source>
        <dbReference type="EMBL" id="KAF6151429.1"/>
    </source>
</evidence>
<evidence type="ECO:0000313" key="2">
    <source>
        <dbReference type="Proteomes" id="UP000541444"/>
    </source>
</evidence>
<sequence length="117" mass="13214">MVCFIQCETIFPNIYSSHIKSEDISISYLRMYLTITADWEDDITIARPFILFMMGHLLFQTANDTILPGYLAAMSDLDEAAQYDWGSTILASMYHGLDTAVTTRGAITGFSQLFEVH</sequence>
<evidence type="ECO:0008006" key="3">
    <source>
        <dbReference type="Google" id="ProtNLM"/>
    </source>
</evidence>
<dbReference type="AlphaFoldDB" id="A0A7J7M968"/>
<dbReference type="PANTHER" id="PTHR46033:SF8">
    <property type="entry name" value="PROTEIN MAINTENANCE OF MERISTEMS-LIKE"/>
    <property type="match status" value="1"/>
</dbReference>
<reference evidence="1 2" key="1">
    <citation type="journal article" date="2020" name="IScience">
        <title>Genome Sequencing of the Endangered Kingdonia uniflora (Circaeasteraceae, Ranunculales) Reveals Potential Mechanisms of Evolutionary Specialization.</title>
        <authorList>
            <person name="Sun Y."/>
            <person name="Deng T."/>
            <person name="Zhang A."/>
            <person name="Moore M.J."/>
            <person name="Landis J.B."/>
            <person name="Lin N."/>
            <person name="Zhang H."/>
            <person name="Zhang X."/>
            <person name="Huang J."/>
            <person name="Zhang X."/>
            <person name="Sun H."/>
            <person name="Wang H."/>
        </authorList>
    </citation>
    <scope>NUCLEOTIDE SEQUENCE [LARGE SCALE GENOMIC DNA]</scope>
    <source>
        <strain evidence="1">TB1705</strain>
        <tissue evidence="1">Leaf</tissue>
    </source>
</reference>
<organism evidence="1 2">
    <name type="scientific">Kingdonia uniflora</name>
    <dbReference type="NCBI Taxonomy" id="39325"/>
    <lineage>
        <taxon>Eukaryota</taxon>
        <taxon>Viridiplantae</taxon>
        <taxon>Streptophyta</taxon>
        <taxon>Embryophyta</taxon>
        <taxon>Tracheophyta</taxon>
        <taxon>Spermatophyta</taxon>
        <taxon>Magnoliopsida</taxon>
        <taxon>Ranunculales</taxon>
        <taxon>Circaeasteraceae</taxon>
        <taxon>Kingdonia</taxon>
    </lineage>
</organism>
<dbReference type="InterPro" id="IPR044824">
    <property type="entry name" value="MAIN-like"/>
</dbReference>
<proteinExistence type="predicted"/>
<protein>
    <recommendedName>
        <fullName evidence="3">Aminotransferase-like plant mobile domain-containing protein</fullName>
    </recommendedName>
</protein>
<dbReference type="EMBL" id="JACGCM010001692">
    <property type="protein sequence ID" value="KAF6151429.1"/>
    <property type="molecule type" value="Genomic_DNA"/>
</dbReference>
<name>A0A7J7M968_9MAGN</name>
<keyword evidence="2" id="KW-1185">Reference proteome</keyword>
<dbReference type="GO" id="GO:0010073">
    <property type="term" value="P:meristem maintenance"/>
    <property type="evidence" value="ECO:0007669"/>
    <property type="project" value="InterPro"/>
</dbReference>
<gene>
    <name evidence="1" type="ORF">GIB67_020653</name>
</gene>
<dbReference type="Proteomes" id="UP000541444">
    <property type="component" value="Unassembled WGS sequence"/>
</dbReference>
<dbReference type="PANTHER" id="PTHR46033">
    <property type="entry name" value="PROTEIN MAIN-LIKE 2"/>
    <property type="match status" value="1"/>
</dbReference>